<dbReference type="Proteomes" id="UP001596189">
    <property type="component" value="Unassembled WGS sequence"/>
</dbReference>
<organism evidence="2 3">
    <name type="scientific">Angustibacter luteus</name>
    <dbReference type="NCBI Taxonomy" id="658456"/>
    <lineage>
        <taxon>Bacteria</taxon>
        <taxon>Bacillati</taxon>
        <taxon>Actinomycetota</taxon>
        <taxon>Actinomycetes</taxon>
        <taxon>Kineosporiales</taxon>
        <taxon>Kineosporiaceae</taxon>
    </lineage>
</organism>
<keyword evidence="1" id="KW-1133">Transmembrane helix</keyword>
<name>A0ABW1J9A4_9ACTN</name>
<dbReference type="Pfam" id="PF07963">
    <property type="entry name" value="N_methyl"/>
    <property type="match status" value="1"/>
</dbReference>
<dbReference type="PROSITE" id="PS00409">
    <property type="entry name" value="PROKAR_NTER_METHYL"/>
    <property type="match status" value="1"/>
</dbReference>
<feature type="transmembrane region" description="Helical" evidence="1">
    <location>
        <begin position="20"/>
        <end position="41"/>
    </location>
</feature>
<reference evidence="3" key="1">
    <citation type="journal article" date="2019" name="Int. J. Syst. Evol. Microbiol.">
        <title>The Global Catalogue of Microorganisms (GCM) 10K type strain sequencing project: providing services to taxonomists for standard genome sequencing and annotation.</title>
        <authorList>
            <consortium name="The Broad Institute Genomics Platform"/>
            <consortium name="The Broad Institute Genome Sequencing Center for Infectious Disease"/>
            <person name="Wu L."/>
            <person name="Ma J."/>
        </authorList>
    </citation>
    <scope>NUCLEOTIDE SEQUENCE [LARGE SCALE GENOMIC DNA]</scope>
    <source>
        <strain evidence="3">KACC 14249</strain>
    </source>
</reference>
<keyword evidence="3" id="KW-1185">Reference proteome</keyword>
<evidence type="ECO:0000256" key="1">
    <source>
        <dbReference type="SAM" id="Phobius"/>
    </source>
</evidence>
<accession>A0ABW1J9A4</accession>
<comment type="caution">
    <text evidence="2">The sequence shown here is derived from an EMBL/GenBank/DDBJ whole genome shotgun (WGS) entry which is preliminary data.</text>
</comment>
<dbReference type="RefSeq" id="WP_345716708.1">
    <property type="nucleotide sequence ID" value="NZ_BAABFP010000005.1"/>
</dbReference>
<evidence type="ECO:0000313" key="3">
    <source>
        <dbReference type="Proteomes" id="UP001596189"/>
    </source>
</evidence>
<dbReference type="NCBIfam" id="TIGR02532">
    <property type="entry name" value="IV_pilin_GFxxxE"/>
    <property type="match status" value="1"/>
</dbReference>
<gene>
    <name evidence="2" type="ORF">ACFQDO_01720</name>
</gene>
<keyword evidence="1" id="KW-0472">Membrane</keyword>
<proteinExistence type="predicted"/>
<evidence type="ECO:0000313" key="2">
    <source>
        <dbReference type="EMBL" id="MFC6005834.1"/>
    </source>
</evidence>
<sequence>MTVLRLRLPRRRLDEGFTLVEMLTTMLLLSVISALAFGALIGTQKTVRGNIGRLDQTQQAKVAGDTITKNLRTAVLPSQILGTCTDCQDAAFLSGDWNKVSFFANINNPANTVGPSKVTYALAANGSLTETVQPPNAHAADDYNYTYCAPISATCKAYSRTVARNVVASATAPIFTYYDYSGGQLSVPITGTTLADVNSINIVLTIKSSKEVKGGTIVTHVTMPNADSLEQSTATATATP</sequence>
<dbReference type="InterPro" id="IPR012902">
    <property type="entry name" value="N_methyl_site"/>
</dbReference>
<dbReference type="EMBL" id="JBHSRD010000002">
    <property type="protein sequence ID" value="MFC6005834.1"/>
    <property type="molecule type" value="Genomic_DNA"/>
</dbReference>
<keyword evidence="1" id="KW-0812">Transmembrane</keyword>
<protein>
    <submittedName>
        <fullName evidence="2">Type II secretion system protein</fullName>
    </submittedName>
</protein>